<feature type="region of interest" description="Disordered" evidence="1">
    <location>
        <begin position="391"/>
        <end position="427"/>
    </location>
</feature>
<dbReference type="Proteomes" id="UP000094336">
    <property type="component" value="Unassembled WGS sequence"/>
</dbReference>
<evidence type="ECO:0000256" key="1">
    <source>
        <dbReference type="SAM" id="MobiDB-lite"/>
    </source>
</evidence>
<reference evidence="3" key="1">
    <citation type="submission" date="2016-05" db="EMBL/GenBank/DDBJ databases">
        <title>Comparative genomics of biotechnologically important yeasts.</title>
        <authorList>
            <consortium name="DOE Joint Genome Institute"/>
            <person name="Riley R."/>
            <person name="Haridas S."/>
            <person name="Wolfe K.H."/>
            <person name="Lopes M.R."/>
            <person name="Hittinger C.T."/>
            <person name="Goker M."/>
            <person name="Salamov A."/>
            <person name="Wisecaver J."/>
            <person name="Long T.M."/>
            <person name="Aerts A.L."/>
            <person name="Barry K."/>
            <person name="Choi C."/>
            <person name="Clum A."/>
            <person name="Coughlan A.Y."/>
            <person name="Deshpande S."/>
            <person name="Douglass A.P."/>
            <person name="Hanson S.J."/>
            <person name="Klenk H.-P."/>
            <person name="Labutti K."/>
            <person name="Lapidus A."/>
            <person name="Lindquist E."/>
            <person name="Lipzen A."/>
            <person name="Meier-Kolthoff J.P."/>
            <person name="Ohm R.A."/>
            <person name="Otillar R.P."/>
            <person name="Pangilinan J."/>
            <person name="Peng Y."/>
            <person name="Rokas A."/>
            <person name="Rosa C.A."/>
            <person name="Scheuner C."/>
            <person name="Sibirny A.A."/>
            <person name="Slot J.C."/>
            <person name="Stielow J.B."/>
            <person name="Sun H."/>
            <person name="Kurtzman C.P."/>
            <person name="Blackwell M."/>
            <person name="Grigoriev I.V."/>
            <person name="Jeffries T.W."/>
        </authorList>
    </citation>
    <scope>NUCLEOTIDE SEQUENCE [LARGE SCALE GENOMIC DNA]</scope>
    <source>
        <strain evidence="3">NRRL Y-12698</strain>
    </source>
</reference>
<dbReference type="EMBL" id="KV454426">
    <property type="protein sequence ID" value="ODQ83198.1"/>
    <property type="molecule type" value="Genomic_DNA"/>
</dbReference>
<gene>
    <name evidence="2" type="ORF">BABINDRAFT_159638</name>
</gene>
<keyword evidence="3" id="KW-1185">Reference proteome</keyword>
<dbReference type="AlphaFoldDB" id="A0A1E3QZX9"/>
<dbReference type="RefSeq" id="XP_018988526.1">
    <property type="nucleotide sequence ID" value="XM_019127790.1"/>
</dbReference>
<evidence type="ECO:0000313" key="3">
    <source>
        <dbReference type="Proteomes" id="UP000094336"/>
    </source>
</evidence>
<dbReference type="GeneID" id="30145643"/>
<evidence type="ECO:0000313" key="2">
    <source>
        <dbReference type="EMBL" id="ODQ83198.1"/>
    </source>
</evidence>
<organism evidence="2 3">
    <name type="scientific">Babjeviella inositovora NRRL Y-12698</name>
    <dbReference type="NCBI Taxonomy" id="984486"/>
    <lineage>
        <taxon>Eukaryota</taxon>
        <taxon>Fungi</taxon>
        <taxon>Dikarya</taxon>
        <taxon>Ascomycota</taxon>
        <taxon>Saccharomycotina</taxon>
        <taxon>Pichiomycetes</taxon>
        <taxon>Serinales incertae sedis</taxon>
        <taxon>Babjeviella</taxon>
    </lineage>
</organism>
<protein>
    <submittedName>
        <fullName evidence="2">Uncharacterized protein</fullName>
    </submittedName>
</protein>
<sequence length="427" mass="45927">MSMHTPLRFKSATSLLSQESKYEAVPTVSSITSVIYSNGSTATITEASIQLKLALQTLLVSLLSLASVSSVPQIIERTHTDDHPEPELLASSVGKEINGRLVPSSSAISLLSLNLSHTLELELELEALLADDDVFVLGPVSPQLLTRSVLCVSPLNFKNFSENKAFFLEPDFLGTPPNPRPAQPRANSATSISRWSTRVNLNVQQQRNPLTGCGSSNLNPISSSITNYPPNNSTNIASIKDKARVLPTRAQSPKSQLFASPDKAATFPIYIKSGPKANTTHTHVHLGSVPDSPNLDPISVGGSPSKFWLNPPMPIAHTSPEIIQRQAASPPLYVMAQLSPQQPSLLLVRGILPAAISIPINGDESPNLMPVNTPSEAPPMTPLQLSTMDMSLDSVWELERENGERDESDYDSSYYDGGADDGPAVEL</sequence>
<proteinExistence type="predicted"/>
<accession>A0A1E3QZX9</accession>
<name>A0A1E3QZX9_9ASCO</name>
<dbReference type="OrthoDB" id="4013061at2759"/>